<dbReference type="AlphaFoldDB" id="A0A840ESW2"/>
<comment type="caution">
    <text evidence="1">The sequence shown here is derived from an EMBL/GenBank/DDBJ whole genome shotgun (WGS) entry which is preliminary data.</text>
</comment>
<dbReference type="EMBL" id="JACIFP010000001">
    <property type="protein sequence ID" value="MBB4134782.1"/>
    <property type="molecule type" value="Genomic_DNA"/>
</dbReference>
<protein>
    <submittedName>
        <fullName evidence="1">Uncharacterized protein</fullName>
    </submittedName>
</protein>
<sequence>MVDTDYDEDCAGVCVCGQTGLGWLYTITNRETERTLYPIGSDCIAHFEVDVMVEAARDLAELERVRMWVADGAHLDLKAHLSRRRLRVMLERGLISREGYEVLRALYNRRRPLTVDEHVSAERLLREIVAPALGGDSEAEIVDDPAYVNGHRDAYVRGVMTAPSGSTSAYVIGHYDGVRLADDAVA</sequence>
<reference evidence="1 2" key="1">
    <citation type="submission" date="2020-08" db="EMBL/GenBank/DDBJ databases">
        <title>Sequencing the genomes of 1000 actinobacteria strains.</title>
        <authorList>
            <person name="Klenk H.-P."/>
        </authorList>
    </citation>
    <scope>NUCLEOTIDE SEQUENCE [LARGE SCALE GENOMIC DNA]</scope>
    <source>
        <strain evidence="1 2">DSM 45298</strain>
    </source>
</reference>
<evidence type="ECO:0000313" key="1">
    <source>
        <dbReference type="EMBL" id="MBB4134782.1"/>
    </source>
</evidence>
<organism evidence="1 2">
    <name type="scientific">Gordonia humi</name>
    <dbReference type="NCBI Taxonomy" id="686429"/>
    <lineage>
        <taxon>Bacteria</taxon>
        <taxon>Bacillati</taxon>
        <taxon>Actinomycetota</taxon>
        <taxon>Actinomycetes</taxon>
        <taxon>Mycobacteriales</taxon>
        <taxon>Gordoniaceae</taxon>
        <taxon>Gordonia</taxon>
    </lineage>
</organism>
<dbReference type="RefSeq" id="WP_183369901.1">
    <property type="nucleotide sequence ID" value="NZ_BAABHL010000037.1"/>
</dbReference>
<gene>
    <name evidence="1" type="ORF">BKA16_001334</name>
</gene>
<keyword evidence="2" id="KW-1185">Reference proteome</keyword>
<name>A0A840ESW2_9ACTN</name>
<dbReference type="Proteomes" id="UP000551501">
    <property type="component" value="Unassembled WGS sequence"/>
</dbReference>
<proteinExistence type="predicted"/>
<evidence type="ECO:0000313" key="2">
    <source>
        <dbReference type="Proteomes" id="UP000551501"/>
    </source>
</evidence>
<accession>A0A840ESW2</accession>